<reference evidence="2 3" key="1">
    <citation type="submission" date="2022-05" db="EMBL/GenBank/DDBJ databases">
        <authorList>
            <consortium name="Genoscope - CEA"/>
            <person name="William W."/>
        </authorList>
    </citation>
    <scope>NUCLEOTIDE SEQUENCE [LARGE SCALE GENOMIC DNA]</scope>
</reference>
<proteinExistence type="predicted"/>
<organism evidence="2 3">
    <name type="scientific">Pocillopora meandrina</name>
    <dbReference type="NCBI Taxonomy" id="46732"/>
    <lineage>
        <taxon>Eukaryota</taxon>
        <taxon>Metazoa</taxon>
        <taxon>Cnidaria</taxon>
        <taxon>Anthozoa</taxon>
        <taxon>Hexacorallia</taxon>
        <taxon>Scleractinia</taxon>
        <taxon>Astrocoeniina</taxon>
        <taxon>Pocilloporidae</taxon>
        <taxon>Pocillopora</taxon>
    </lineage>
</organism>
<keyword evidence="1" id="KW-1133">Transmembrane helix</keyword>
<evidence type="ECO:0000313" key="3">
    <source>
        <dbReference type="Proteomes" id="UP001159428"/>
    </source>
</evidence>
<evidence type="ECO:0000313" key="2">
    <source>
        <dbReference type="EMBL" id="CAH3156806.1"/>
    </source>
</evidence>
<keyword evidence="1" id="KW-0812">Transmembrane</keyword>
<dbReference type="EMBL" id="CALNXJ010000062">
    <property type="protein sequence ID" value="CAH3156806.1"/>
    <property type="molecule type" value="Genomic_DNA"/>
</dbReference>
<gene>
    <name evidence="2" type="ORF">PMEA_00029660</name>
</gene>
<sequence length="168" mass="19119">MEIRMQTFCCGCNLRTGIMLIGLFGIFSNGVGIYWNHTAAETGELDALPISQRYKKVLADLSMVALAFSAVSMLADVFLLISYCMPSRYLTHSWIIWRICVIFGSFILNIFLMSVWEGFLFLFCLNIYAWLLMVYFILVVYSYIDTPGPERTSLQMSGSSHHQYDGLA</sequence>
<feature type="transmembrane region" description="Helical" evidence="1">
    <location>
        <begin position="119"/>
        <end position="144"/>
    </location>
</feature>
<protein>
    <submittedName>
        <fullName evidence="2">Uncharacterized protein</fullName>
    </submittedName>
</protein>
<accession>A0AAU9XSQ1</accession>
<dbReference type="Proteomes" id="UP001159428">
    <property type="component" value="Unassembled WGS sequence"/>
</dbReference>
<comment type="caution">
    <text evidence="2">The sequence shown here is derived from an EMBL/GenBank/DDBJ whole genome shotgun (WGS) entry which is preliminary data.</text>
</comment>
<evidence type="ECO:0000256" key="1">
    <source>
        <dbReference type="SAM" id="Phobius"/>
    </source>
</evidence>
<feature type="transmembrane region" description="Helical" evidence="1">
    <location>
        <begin position="95"/>
        <end position="113"/>
    </location>
</feature>
<feature type="transmembrane region" description="Helical" evidence="1">
    <location>
        <begin position="61"/>
        <end position="83"/>
    </location>
</feature>
<keyword evidence="3" id="KW-1185">Reference proteome</keyword>
<keyword evidence="1" id="KW-0472">Membrane</keyword>
<feature type="transmembrane region" description="Helical" evidence="1">
    <location>
        <begin position="12"/>
        <end position="35"/>
    </location>
</feature>
<dbReference type="AlphaFoldDB" id="A0AAU9XSQ1"/>
<name>A0AAU9XSQ1_9CNID</name>